<proteinExistence type="inferred from homology"/>
<evidence type="ECO:0000256" key="5">
    <source>
        <dbReference type="ARBA" id="ARBA00023277"/>
    </source>
</evidence>
<evidence type="ECO:0000256" key="8">
    <source>
        <dbReference type="ARBA" id="ARBA00023326"/>
    </source>
</evidence>
<dbReference type="SUPFAM" id="SSF49785">
    <property type="entry name" value="Galactose-binding domain-like"/>
    <property type="match status" value="5"/>
</dbReference>
<dbReference type="Pfam" id="PF22633">
    <property type="entry name" value="F5_F8_type_C_2"/>
    <property type="match status" value="3"/>
</dbReference>
<evidence type="ECO:0000256" key="7">
    <source>
        <dbReference type="ARBA" id="ARBA00023316"/>
    </source>
</evidence>
<organism evidence="12 13">
    <name type="scientific">Eubacterium ventriosum</name>
    <dbReference type="NCBI Taxonomy" id="39496"/>
    <lineage>
        <taxon>Bacteria</taxon>
        <taxon>Bacillati</taxon>
        <taxon>Bacillota</taxon>
        <taxon>Clostridia</taxon>
        <taxon>Eubacteriales</taxon>
        <taxon>Eubacteriaceae</taxon>
        <taxon>Eubacterium</taxon>
    </lineage>
</organism>
<feature type="chain" id="PRO_5019167207" description="glucan endo-1,3-beta-D-glucosidase" evidence="10">
    <location>
        <begin position="38"/>
        <end position="1720"/>
    </location>
</feature>
<reference evidence="12 13" key="1">
    <citation type="submission" date="2018-08" db="EMBL/GenBank/DDBJ databases">
        <title>A genome reference for cultivated species of the human gut microbiota.</title>
        <authorList>
            <person name="Zou Y."/>
            <person name="Xue W."/>
            <person name="Luo G."/>
        </authorList>
    </citation>
    <scope>NUCLEOTIDE SEQUENCE [LARGE SCALE GENOMIC DNA]</scope>
    <source>
        <strain evidence="12 13">AM44-11BH</strain>
    </source>
</reference>
<keyword evidence="6" id="KW-0326">Glycosidase</keyword>
<feature type="domain" description="F5/8 type C" evidence="11">
    <location>
        <begin position="1577"/>
        <end position="1720"/>
    </location>
</feature>
<feature type="domain" description="F5/8 type C" evidence="11">
    <location>
        <begin position="173"/>
        <end position="323"/>
    </location>
</feature>
<keyword evidence="5" id="KW-0119">Carbohydrate metabolism</keyword>
<dbReference type="PROSITE" id="PS52008">
    <property type="entry name" value="GH81"/>
    <property type="match status" value="1"/>
</dbReference>
<dbReference type="InterPro" id="IPR040720">
    <property type="entry name" value="GH81_C"/>
</dbReference>
<protein>
    <recommendedName>
        <fullName evidence="3">glucan endo-1,3-beta-D-glucosidase</fullName>
        <ecNumber evidence="3">3.2.1.39</ecNumber>
    </recommendedName>
</protein>
<keyword evidence="13" id="KW-1185">Reference proteome</keyword>
<evidence type="ECO:0000256" key="10">
    <source>
        <dbReference type="SAM" id="SignalP"/>
    </source>
</evidence>
<evidence type="ECO:0000256" key="2">
    <source>
        <dbReference type="ARBA" id="ARBA00010730"/>
    </source>
</evidence>
<feature type="domain" description="F5/8 type C" evidence="11">
    <location>
        <begin position="38"/>
        <end position="170"/>
    </location>
</feature>
<feature type="signal peptide" evidence="10">
    <location>
        <begin position="1"/>
        <end position="37"/>
    </location>
</feature>
<dbReference type="GO" id="GO:0000272">
    <property type="term" value="P:polysaccharide catabolic process"/>
    <property type="evidence" value="ECO:0007669"/>
    <property type="project" value="UniProtKB-KW"/>
</dbReference>
<evidence type="ECO:0000256" key="3">
    <source>
        <dbReference type="ARBA" id="ARBA00012780"/>
    </source>
</evidence>
<keyword evidence="4" id="KW-0378">Hydrolase</keyword>
<dbReference type="Pfam" id="PF00754">
    <property type="entry name" value="F5_F8_type_C"/>
    <property type="match status" value="2"/>
</dbReference>
<dbReference type="GO" id="GO:0071555">
    <property type="term" value="P:cell wall organization"/>
    <property type="evidence" value="ECO:0007669"/>
    <property type="project" value="UniProtKB-KW"/>
</dbReference>
<comment type="similarity">
    <text evidence="2">Belongs to the glycosyl hydrolase 81 family.</text>
</comment>
<name>A0A413R822_9FIRM</name>
<dbReference type="SMART" id="SM00231">
    <property type="entry name" value="FA58C"/>
    <property type="match status" value="3"/>
</dbReference>
<dbReference type="GO" id="GO:0042973">
    <property type="term" value="F:glucan endo-1,3-beta-D-glucosidase activity"/>
    <property type="evidence" value="ECO:0007669"/>
    <property type="project" value="UniProtKB-EC"/>
</dbReference>
<dbReference type="Gene3D" id="2.70.98.30">
    <property type="entry name" value="Golgi alpha-mannosidase II, domain 4"/>
    <property type="match status" value="1"/>
</dbReference>
<dbReference type="GO" id="GO:0052861">
    <property type="term" value="F:endo-1,3(4)-beta-glucanase activity"/>
    <property type="evidence" value="ECO:0007669"/>
    <property type="project" value="InterPro"/>
</dbReference>
<dbReference type="PANTHER" id="PTHR31983:SF0">
    <property type="entry name" value="GLUCAN ENDO-1,3-BETA-D-GLUCOSIDASE 2"/>
    <property type="match status" value="1"/>
</dbReference>
<feature type="region of interest" description="Disordered" evidence="9">
    <location>
        <begin position="1576"/>
        <end position="1605"/>
    </location>
</feature>
<dbReference type="Pfam" id="PF17652">
    <property type="entry name" value="Glyco_hydro81C"/>
    <property type="match status" value="1"/>
</dbReference>
<dbReference type="Gene3D" id="2.60.120.260">
    <property type="entry name" value="Galactose-binding domain-like"/>
    <property type="match status" value="5"/>
</dbReference>
<feature type="region of interest" description="Disordered" evidence="9">
    <location>
        <begin position="1427"/>
        <end position="1446"/>
    </location>
</feature>
<comment type="caution">
    <text evidence="12">The sequence shown here is derived from an EMBL/GenBank/DDBJ whole genome shotgun (WGS) entry which is preliminary data.</text>
</comment>
<feature type="domain" description="F5/8 type C" evidence="11">
    <location>
        <begin position="1435"/>
        <end position="1573"/>
    </location>
</feature>
<feature type="compositionally biased region" description="Polar residues" evidence="9">
    <location>
        <begin position="1429"/>
        <end position="1446"/>
    </location>
</feature>
<keyword evidence="7" id="KW-0961">Cell wall biogenesis/degradation</keyword>
<gene>
    <name evidence="12" type="ORF">DW944_07085</name>
</gene>
<evidence type="ECO:0000256" key="4">
    <source>
        <dbReference type="ARBA" id="ARBA00022801"/>
    </source>
</evidence>
<evidence type="ECO:0000256" key="9">
    <source>
        <dbReference type="SAM" id="MobiDB-lite"/>
    </source>
</evidence>
<evidence type="ECO:0000259" key="11">
    <source>
        <dbReference type="PROSITE" id="PS50022"/>
    </source>
</evidence>
<dbReference type="Pfam" id="PF13290">
    <property type="entry name" value="CHB_HEX_C_1"/>
    <property type="match status" value="2"/>
</dbReference>
<dbReference type="InterPro" id="IPR059177">
    <property type="entry name" value="GH29D-like_dom"/>
</dbReference>
<keyword evidence="10" id="KW-0732">Signal</keyword>
<dbReference type="PANTHER" id="PTHR31983">
    <property type="entry name" value="ENDO-1,3(4)-BETA-GLUCANASE 1"/>
    <property type="match status" value="1"/>
</dbReference>
<evidence type="ECO:0000256" key="1">
    <source>
        <dbReference type="ARBA" id="ARBA00000382"/>
    </source>
</evidence>
<feature type="domain" description="F5/8 type C" evidence="11">
    <location>
        <begin position="1210"/>
        <end position="1346"/>
    </location>
</feature>
<dbReference type="PROSITE" id="PS50022">
    <property type="entry name" value="FA58C_3"/>
    <property type="match status" value="5"/>
</dbReference>
<sequence length="1720" mass="191532">MRKGKKIAVAKKATVAFLTAAMVTGMLPAGQIQNVMAADDSPYVISTGRMVYASSSVGNSDPAYAVDGSTGTRWESAWNDNTEWIYVDLGKVTDVTGVKLYWEGAYAKEYKIQVSNDEENWSDVYVNSDCKGGNEDLNITANARYVRVYMTKKALEAYGYSLYEFEVYGKDGVTKRPVDYGENLALNKNATASSLRDVWWMYDDNGVIDQTSVLAKNAVDGNDNSYWTSGEKDNQWFMVDLGANYDIGRVEIDWSSDAGKMYDIQVSKDGGNWTTLYRQLKGYGNEVANIELYANARYVRMYGYTRVESGSGFSIKEMKVYKYKSGDRKVNHSIPNLPDSYVVSNGKGTYLANSMYNEKAKLPVYKTDDVKSPIASNDWWQSMLINKFGNLMSTLPMKMKYSTKGLGVLTATSGWLPDMGSTDVNVSVNSETEPDFYILPENLDTATACDKVSGYGDFSVKAQLADENHVAMTSTFVKGSPYIYTEYGDTKSVYISSSAITSIFDGNGNEILAKNLDSMKADHIGLEITDSDNKNKTKTSKSYYCLSVPENTTFKKIGSYIRVTFPETNSYMSIGTMKDKSQIETFYRHGYAFVTDTKVTYDYDDSQAKVTSTYKTTTSLKRNGFTDRTFMCMLPHQWKNSTDDDKAFATYSSVRGDLKTIEGLSFTTVSEFAGLLPTFALPTNAEFDGEAVLGYLNELEDATKNLNPAGDAYWEGKNLHPLGMGVLMADQLGETELRDTFLKRMKKILVNWFTYDGKDDISYFIYNNNWGTLYYEQSEFGANAAICDHHFTYGYFMFAATVLATYDNEFYNDYKGMIEMMIRDYAGASDNDSEYCRFRAYDMYEGHSWAGGYADNDSGNNQESASESLFSWVSMYLWGVLTENDEYRDAGVFGFTNEMEAVEQYWFDYDKDNWIKEWPYNVVGQVYGGINFYGTFFGGQPLYVYGIQWLPISEYLTYYGMNQSRCAEIYQGLLDDTTMAMAKSVQAAKNEGKSQEEIDKMLKEYPQADTGWQHITWPFLSQTNPSLAMDKFLANDTKVQKTDTANTYWFINSMKQLGVKTTDIVATGDCSAAVYYNKDTSKYTATVWNPTNDTKVVTFKTNGNKIGTATIGAKALVNFEVYKNKSFNIVQASTPEISVQSGKYDDTQYVTISSETPGATIYYTTDGTMPTTSSKVYDGVFAVSSTATVKAIAVKDEYITSAMASSTITVNGTDVSLKDNIALGKNVKVSSSENPSVDGSKIVDNDGTTRWSSEFTDNQYCQIDLGKNYTINKVTFNWEASYAKEYKIQVSKDGNNWTTVYENNNGKGGEESIVFDATECRYVKMQGVKRALAYGYSLWEMGVYEATKVETPIFSIPSGTYSKALNVNISSNTKGVEIRYTTDGSTPNEKSNLYVPSIKISKNTTLKAIAYRKGMIDSSVATAEYKIDGSSTEPEQPTTPDTSETKIISTGCKTVTSGSENDVFGGKNAVDGDKGTRWSSNFADDAWIYVDLGKTYSVNKVVLTWEGAYGKAYKIQTSTDGKTWKTVKNVTNGKGEEETVAFNSTDARYVRMQGVERALPYGYSLWEMEVYGKVSGSASDGSNNEDSSVPSDTNVAKSAKTTSSGNETDAMAAKYAVDGDNGTRWSSNFVDDAWLLVDLGKAYTINKVVLNWEGAYGKAYKIQTSTDGKNWTTVKNVTDGKGGEETITFDATKARYVRMQGVERALPYGYSLWEMSVYTK</sequence>
<dbReference type="InterPro" id="IPR000421">
    <property type="entry name" value="FA58C"/>
</dbReference>
<evidence type="ECO:0000313" key="13">
    <source>
        <dbReference type="Proteomes" id="UP000284779"/>
    </source>
</evidence>
<evidence type="ECO:0000313" key="12">
    <source>
        <dbReference type="EMBL" id="RHA18288.1"/>
    </source>
</evidence>
<dbReference type="Proteomes" id="UP000284779">
    <property type="component" value="Unassembled WGS sequence"/>
</dbReference>
<dbReference type="InterPro" id="IPR005200">
    <property type="entry name" value="Endo-beta-glucanase"/>
</dbReference>
<comment type="catalytic activity">
    <reaction evidence="1">
        <text>Hydrolysis of (1-&gt;3)-beta-D-glucosidic linkages in (1-&gt;3)-beta-D-glucans.</text>
        <dbReference type="EC" id="3.2.1.39"/>
    </reaction>
</comment>
<accession>A0A413R822</accession>
<dbReference type="InterPro" id="IPR008979">
    <property type="entry name" value="Galactose-bd-like_sf"/>
</dbReference>
<dbReference type="EMBL" id="QSFD01000006">
    <property type="protein sequence ID" value="RHA18288.1"/>
    <property type="molecule type" value="Genomic_DNA"/>
</dbReference>
<evidence type="ECO:0000256" key="6">
    <source>
        <dbReference type="ARBA" id="ARBA00023295"/>
    </source>
</evidence>
<keyword evidence="8" id="KW-0624">Polysaccharide degradation</keyword>
<dbReference type="RefSeq" id="WP_117970588.1">
    <property type="nucleotide sequence ID" value="NZ_CAUBDO010000019.1"/>
</dbReference>
<dbReference type="EC" id="3.2.1.39" evidence="3"/>